<feature type="transmembrane region" description="Helical" evidence="4">
    <location>
        <begin position="360"/>
        <end position="388"/>
    </location>
</feature>
<comment type="similarity">
    <text evidence="1">Belongs to the glycosyltransferase 2 family.</text>
</comment>
<feature type="transmembrane region" description="Helical" evidence="4">
    <location>
        <begin position="30"/>
        <end position="50"/>
    </location>
</feature>
<proteinExistence type="inferred from homology"/>
<keyword evidence="2" id="KW-0328">Glycosyltransferase</keyword>
<evidence type="ECO:0000256" key="4">
    <source>
        <dbReference type="SAM" id="Phobius"/>
    </source>
</evidence>
<dbReference type="SUPFAM" id="SSF53448">
    <property type="entry name" value="Nucleotide-diphospho-sugar transferases"/>
    <property type="match status" value="1"/>
</dbReference>
<dbReference type="Proteomes" id="UP000006427">
    <property type="component" value="Unassembled WGS sequence"/>
</dbReference>
<dbReference type="AlphaFoldDB" id="D2Z6C6"/>
<protein>
    <submittedName>
        <fullName evidence="5">Glycosyl transferase family 2</fullName>
    </submittedName>
</protein>
<comment type="caution">
    <text evidence="5">The sequence shown here is derived from an EMBL/GenBank/DDBJ whole genome shotgun (WGS) entry which is preliminary data.</text>
</comment>
<keyword evidence="4" id="KW-1133">Transmembrane helix</keyword>
<reference evidence="5 6" key="1">
    <citation type="journal article" date="2010" name="Stand. Genomic Sci.">
        <title>Permanent draft genome sequence of Dethiosulfovibrio peptidovorans type strain (SEBR 4207).</title>
        <authorList>
            <person name="Labutti K."/>
            <person name="Mayilraj S."/>
            <person name="Clum A."/>
            <person name="Lucas S."/>
            <person name="Glavina Del Rio T."/>
            <person name="Nolan M."/>
            <person name="Tice H."/>
            <person name="Cheng J.F."/>
            <person name="Pitluck S."/>
            <person name="Liolios K."/>
            <person name="Ivanova N."/>
            <person name="Mavromatis K."/>
            <person name="Mikhailova N."/>
            <person name="Pati A."/>
            <person name="Goodwin L."/>
            <person name="Chen A."/>
            <person name="Palaniappan K."/>
            <person name="Land M."/>
            <person name="Hauser L."/>
            <person name="Chang Y.J."/>
            <person name="Jeffries C.D."/>
            <person name="Rohde M."/>
            <person name="Spring S."/>
            <person name="Goker M."/>
            <person name="Woyke T."/>
            <person name="Bristow J."/>
            <person name="Eisen J.A."/>
            <person name="Markowitz V."/>
            <person name="Hugenholtz P."/>
            <person name="Kyrpides N.C."/>
            <person name="Klenk H.P."/>
            <person name="Lapidus A."/>
        </authorList>
    </citation>
    <scope>NUCLEOTIDE SEQUENCE [LARGE SCALE GENOMIC DNA]</scope>
    <source>
        <strain evidence="5 6">DSM 11002</strain>
    </source>
</reference>
<dbReference type="Pfam" id="PF13641">
    <property type="entry name" value="Glyco_tranf_2_3"/>
    <property type="match status" value="1"/>
</dbReference>
<dbReference type="PANTHER" id="PTHR43630:SF1">
    <property type="entry name" value="POLY-BETA-1,6-N-ACETYL-D-GLUCOSAMINE SYNTHASE"/>
    <property type="match status" value="1"/>
</dbReference>
<keyword evidence="3 5" id="KW-0808">Transferase</keyword>
<dbReference type="PaxDb" id="469381-Dpep_0997"/>
<feature type="transmembrane region" description="Helical" evidence="4">
    <location>
        <begin position="400"/>
        <end position="421"/>
    </location>
</feature>
<evidence type="ECO:0000256" key="2">
    <source>
        <dbReference type="ARBA" id="ARBA00022676"/>
    </source>
</evidence>
<gene>
    <name evidence="5" type="ORF">Dpep_0997</name>
</gene>
<keyword evidence="4" id="KW-0812">Transmembrane</keyword>
<evidence type="ECO:0000256" key="3">
    <source>
        <dbReference type="ARBA" id="ARBA00022679"/>
    </source>
</evidence>
<name>D2Z6C6_9BACT</name>
<dbReference type="STRING" id="469381.Dpep_0997"/>
<sequence>MNVPEPLFRAVSLFLDAPLSPETWQVLLKFIPFVLFLEMPVYIMIILGVLKHCLERMYQLPWRSDYYPSVSCLVTCYSEGDAVKHTIRSLARQIYPGRIQIIPIVDGAALNGETFRAAKSMESAVARLSNRSLQVVPKWQRGGRVSALNTGMNFADGEIVMALDGDTSFDNDMVERATRHFEDRSVGCVSGCLRVRNARSGLVTRLQAIEYFLSIQAAKTGLSALGVVNNISGAFGVFRRSVLDLIGGWDAGTAEDLDLTLRVKNYFGRYDGFRIIFDPEAMGFTDVPDTFRDFFKQRLRWDGDLSFLYFRKHWRSFSPKLVGWKNFLALLWTGLLFQVVMPLLIVCYTAYLFVAYPLSFAVWITVLVYLFYLAVTAVMFLLFVLLLSERPKEDLATMPWIVLSPLFAFACRVYGAFATLWELLGRGHRDTNMAPWWVTKKSKF</sequence>
<feature type="transmembrane region" description="Helical" evidence="4">
    <location>
        <begin position="327"/>
        <end position="354"/>
    </location>
</feature>
<keyword evidence="4" id="KW-0472">Membrane</keyword>
<accession>D2Z6C6</accession>
<organism evidence="5 6">
    <name type="scientific">Dethiosulfovibrio peptidovorans DSM 11002</name>
    <dbReference type="NCBI Taxonomy" id="469381"/>
    <lineage>
        <taxon>Bacteria</taxon>
        <taxon>Thermotogati</taxon>
        <taxon>Synergistota</taxon>
        <taxon>Synergistia</taxon>
        <taxon>Synergistales</taxon>
        <taxon>Dethiosulfovibrionaceae</taxon>
        <taxon>Dethiosulfovibrio</taxon>
    </lineage>
</organism>
<dbReference type="PANTHER" id="PTHR43630">
    <property type="entry name" value="POLY-BETA-1,6-N-ACETYL-D-GLUCOSAMINE SYNTHASE"/>
    <property type="match status" value="1"/>
</dbReference>
<dbReference type="GO" id="GO:0016757">
    <property type="term" value="F:glycosyltransferase activity"/>
    <property type="evidence" value="ECO:0007669"/>
    <property type="project" value="UniProtKB-KW"/>
</dbReference>
<dbReference type="eggNOG" id="COG1215">
    <property type="taxonomic scope" value="Bacteria"/>
</dbReference>
<dbReference type="EMBL" id="ABTR02000001">
    <property type="protein sequence ID" value="EFC91023.1"/>
    <property type="molecule type" value="Genomic_DNA"/>
</dbReference>
<dbReference type="RefSeq" id="WP_005660152.1">
    <property type="nucleotide sequence ID" value="NZ_ABTR02000001.1"/>
</dbReference>
<dbReference type="Gene3D" id="3.90.550.10">
    <property type="entry name" value="Spore Coat Polysaccharide Biosynthesis Protein SpsA, Chain A"/>
    <property type="match status" value="1"/>
</dbReference>
<dbReference type="InterPro" id="IPR029044">
    <property type="entry name" value="Nucleotide-diphossugar_trans"/>
</dbReference>
<evidence type="ECO:0000313" key="5">
    <source>
        <dbReference type="EMBL" id="EFC91023.1"/>
    </source>
</evidence>
<evidence type="ECO:0000313" key="6">
    <source>
        <dbReference type="Proteomes" id="UP000006427"/>
    </source>
</evidence>
<dbReference type="CDD" id="cd06423">
    <property type="entry name" value="CESA_like"/>
    <property type="match status" value="1"/>
</dbReference>
<keyword evidence="6" id="KW-1185">Reference proteome</keyword>
<evidence type="ECO:0000256" key="1">
    <source>
        <dbReference type="ARBA" id="ARBA00006739"/>
    </source>
</evidence>